<accession>A0A1Z1F953</accession>
<proteinExistence type="predicted"/>
<sequence>MAMVLAMLSSAVLAMSANAAVPPPEEGDDRTAILVAVNALLDRLGTADGEQFREVLSPEGTIFIHNLMDTADPQLIVRSNAIMTERAAPGDQQLTEKMGIPTVLQRGDMAHVWAPYAVWIEGEKTHCGMNSLSLSRSLGVWRVTNLSYTVEPTDRCAELGAPESPE</sequence>
<dbReference type="STRING" id="450378.GCA_001661675_00533"/>
<dbReference type="AlphaFoldDB" id="A0A1Z1F953"/>
<evidence type="ECO:0000256" key="1">
    <source>
        <dbReference type="SAM" id="SignalP"/>
    </source>
</evidence>
<dbReference type="SUPFAM" id="SSF54427">
    <property type="entry name" value="NTF2-like"/>
    <property type="match status" value="1"/>
</dbReference>
<keyword evidence="3" id="KW-1185">Reference proteome</keyword>
<name>A0A1Z1F953_9SPHN</name>
<feature type="signal peptide" evidence="1">
    <location>
        <begin position="1"/>
        <end position="19"/>
    </location>
</feature>
<evidence type="ECO:0000313" key="3">
    <source>
        <dbReference type="Proteomes" id="UP000195807"/>
    </source>
</evidence>
<dbReference type="InterPro" id="IPR032710">
    <property type="entry name" value="NTF2-like_dom_sf"/>
</dbReference>
<dbReference type="EMBL" id="CP019602">
    <property type="protein sequence ID" value="ARU15285.1"/>
    <property type="molecule type" value="Genomic_DNA"/>
</dbReference>
<organism evidence="2 3">
    <name type="scientific">Croceicoccus marinus</name>
    <dbReference type="NCBI Taxonomy" id="450378"/>
    <lineage>
        <taxon>Bacteria</taxon>
        <taxon>Pseudomonadati</taxon>
        <taxon>Pseudomonadota</taxon>
        <taxon>Alphaproteobacteria</taxon>
        <taxon>Sphingomonadales</taxon>
        <taxon>Erythrobacteraceae</taxon>
        <taxon>Croceicoccus</taxon>
    </lineage>
</organism>
<keyword evidence="1" id="KW-0732">Signal</keyword>
<evidence type="ECO:0008006" key="4">
    <source>
        <dbReference type="Google" id="ProtNLM"/>
    </source>
</evidence>
<protein>
    <recommendedName>
        <fullName evidence="4">Nuclear transport factor 2 family protein</fullName>
    </recommendedName>
</protein>
<gene>
    <name evidence="2" type="ORF">A9D14_02675</name>
</gene>
<reference evidence="2 3" key="1">
    <citation type="submission" date="2017-01" db="EMBL/GenBank/DDBJ databases">
        <title>Complete genome sequence of esterase-producing bacterium Croceicoccus marinus E4A9.</title>
        <authorList>
            <person name="Wu Y.-H."/>
            <person name="Cheng H."/>
            <person name="Xu L."/>
            <person name="Huo Y.-Y."/>
            <person name="Wang C.-S."/>
            <person name="Xu X.-W."/>
        </authorList>
    </citation>
    <scope>NUCLEOTIDE SEQUENCE [LARGE SCALE GENOMIC DNA]</scope>
    <source>
        <strain evidence="2 3">E4A9</strain>
    </source>
</reference>
<dbReference type="Gene3D" id="3.10.450.50">
    <property type="match status" value="1"/>
</dbReference>
<feature type="chain" id="PRO_5011682697" description="Nuclear transport factor 2 family protein" evidence="1">
    <location>
        <begin position="20"/>
        <end position="166"/>
    </location>
</feature>
<evidence type="ECO:0000313" key="2">
    <source>
        <dbReference type="EMBL" id="ARU15285.1"/>
    </source>
</evidence>
<dbReference type="Proteomes" id="UP000195807">
    <property type="component" value="Chromosome"/>
</dbReference>
<dbReference type="KEGG" id="cman:A9D14_02675"/>